<keyword evidence="2" id="KW-0805">Transcription regulation</keyword>
<accession>A0ABT4AGA7</accession>
<comment type="similarity">
    <text evidence="1">Belongs to the LysR transcriptional regulatory family.</text>
</comment>
<reference evidence="6 7" key="1">
    <citation type="submission" date="2022-11" db="EMBL/GenBank/DDBJ databases">
        <title>Minimal conservation of predation-associated metabolite biosynthetic gene clusters underscores biosynthetic potential of Myxococcota including descriptions for ten novel species: Archangium lansinium sp. nov., Myxococcus landrumus sp. nov., Nannocystis bai.</title>
        <authorList>
            <person name="Ahearne A."/>
            <person name="Stevens C."/>
            <person name="Phillips K."/>
        </authorList>
    </citation>
    <scope>NUCLEOTIDE SEQUENCE [LARGE SCALE GENOMIC DNA]</scope>
    <source>
        <strain evidence="6 7">MIWBW</strain>
    </source>
</reference>
<dbReference type="InterPro" id="IPR036388">
    <property type="entry name" value="WH-like_DNA-bd_sf"/>
</dbReference>
<dbReference type="Gene3D" id="3.40.190.10">
    <property type="entry name" value="Periplasmic binding protein-like II"/>
    <property type="match status" value="2"/>
</dbReference>
<evidence type="ECO:0000256" key="3">
    <source>
        <dbReference type="ARBA" id="ARBA00023125"/>
    </source>
</evidence>
<sequence>MNRTPLDLGLLQAFTAVVDCGSFTGAARRLHSTQSTVSQQLRRLEEQVGASLLDRRRRDIRLTAPGERLLGYARRMLALDAEVAEALSQANAGATLRLGVPEDFASGRITGMLAGFMRAHPDMTLEVTSGLSRDLRRLYDRGEFDLVLLKQRRGTGAGVSRWPEPLCWVDSASHPSVDGDPLRLVVFPPNGLYRDEMFETVESLGRRWRIGYSSTSLASIQSAVADGLGISLLPARAVLPGHQVLGPESGFPPIETMELAIHHRPEAGPLLLELAARLARLVHEPEKARRHR</sequence>
<dbReference type="PANTHER" id="PTHR30579:SF7">
    <property type="entry name" value="HTH-TYPE TRANSCRIPTIONAL REGULATOR LRHA-RELATED"/>
    <property type="match status" value="1"/>
</dbReference>
<dbReference type="Pfam" id="PF03466">
    <property type="entry name" value="LysR_substrate"/>
    <property type="match status" value="1"/>
</dbReference>
<evidence type="ECO:0000256" key="2">
    <source>
        <dbReference type="ARBA" id="ARBA00023015"/>
    </source>
</evidence>
<keyword evidence="3" id="KW-0238">DNA-binding</keyword>
<comment type="caution">
    <text evidence="6">The sequence shown here is derived from an EMBL/GenBank/DDBJ whole genome shotgun (WGS) entry which is preliminary data.</text>
</comment>
<evidence type="ECO:0000313" key="6">
    <source>
        <dbReference type="EMBL" id="MCY1080705.1"/>
    </source>
</evidence>
<dbReference type="InterPro" id="IPR036390">
    <property type="entry name" value="WH_DNA-bd_sf"/>
</dbReference>
<dbReference type="PROSITE" id="PS50931">
    <property type="entry name" value="HTH_LYSR"/>
    <property type="match status" value="1"/>
</dbReference>
<dbReference type="Gene3D" id="1.10.10.10">
    <property type="entry name" value="Winged helix-like DNA-binding domain superfamily/Winged helix DNA-binding domain"/>
    <property type="match status" value="1"/>
</dbReference>
<name>A0ABT4AGA7_9BACT</name>
<proteinExistence type="inferred from homology"/>
<dbReference type="InterPro" id="IPR000847">
    <property type="entry name" value="LysR_HTH_N"/>
</dbReference>
<evidence type="ECO:0000256" key="4">
    <source>
        <dbReference type="ARBA" id="ARBA00023163"/>
    </source>
</evidence>
<dbReference type="Pfam" id="PF00126">
    <property type="entry name" value="HTH_1"/>
    <property type="match status" value="1"/>
</dbReference>
<keyword evidence="7" id="KW-1185">Reference proteome</keyword>
<dbReference type="PANTHER" id="PTHR30579">
    <property type="entry name" value="TRANSCRIPTIONAL REGULATOR"/>
    <property type="match status" value="1"/>
</dbReference>
<dbReference type="InterPro" id="IPR005119">
    <property type="entry name" value="LysR_subst-bd"/>
</dbReference>
<dbReference type="PRINTS" id="PR00039">
    <property type="entry name" value="HTHLYSR"/>
</dbReference>
<dbReference type="SUPFAM" id="SSF46785">
    <property type="entry name" value="Winged helix' DNA-binding domain"/>
    <property type="match status" value="1"/>
</dbReference>
<dbReference type="SUPFAM" id="SSF53850">
    <property type="entry name" value="Periplasmic binding protein-like II"/>
    <property type="match status" value="1"/>
</dbReference>
<evidence type="ECO:0000259" key="5">
    <source>
        <dbReference type="PROSITE" id="PS50931"/>
    </source>
</evidence>
<protein>
    <submittedName>
        <fullName evidence="6">LysR substrate-binding domain-containing protein</fullName>
    </submittedName>
</protein>
<dbReference type="RefSeq" id="WP_267539345.1">
    <property type="nucleotide sequence ID" value="NZ_JAPNKA010000001.1"/>
</dbReference>
<evidence type="ECO:0000313" key="7">
    <source>
        <dbReference type="Proteomes" id="UP001207654"/>
    </source>
</evidence>
<evidence type="ECO:0000256" key="1">
    <source>
        <dbReference type="ARBA" id="ARBA00009437"/>
    </source>
</evidence>
<organism evidence="6 7">
    <name type="scientific">Archangium lansingense</name>
    <dbReference type="NCBI Taxonomy" id="2995310"/>
    <lineage>
        <taxon>Bacteria</taxon>
        <taxon>Pseudomonadati</taxon>
        <taxon>Myxococcota</taxon>
        <taxon>Myxococcia</taxon>
        <taxon>Myxococcales</taxon>
        <taxon>Cystobacterineae</taxon>
        <taxon>Archangiaceae</taxon>
        <taxon>Archangium</taxon>
    </lineage>
</organism>
<keyword evidence="4" id="KW-0804">Transcription</keyword>
<dbReference type="InterPro" id="IPR050176">
    <property type="entry name" value="LTTR"/>
</dbReference>
<dbReference type="Proteomes" id="UP001207654">
    <property type="component" value="Unassembled WGS sequence"/>
</dbReference>
<feature type="domain" description="HTH lysR-type" evidence="5">
    <location>
        <begin position="6"/>
        <end position="63"/>
    </location>
</feature>
<dbReference type="EMBL" id="JAPNKA010000001">
    <property type="protein sequence ID" value="MCY1080705.1"/>
    <property type="molecule type" value="Genomic_DNA"/>
</dbReference>
<gene>
    <name evidence="6" type="ORF">OV287_40305</name>
</gene>